<keyword evidence="6 9" id="KW-0508">mRNA splicing</keyword>
<dbReference type="Pfam" id="PF00076">
    <property type="entry name" value="RRM_1"/>
    <property type="match status" value="3"/>
</dbReference>
<dbReference type="SMART" id="SM00361">
    <property type="entry name" value="RRM_1"/>
    <property type="match status" value="2"/>
</dbReference>
<comment type="similarity">
    <text evidence="2 9">Belongs to the splicing factor SR family.</text>
</comment>
<dbReference type="InterPro" id="IPR003954">
    <property type="entry name" value="RRM_euk-type"/>
</dbReference>
<evidence type="ECO:0000256" key="6">
    <source>
        <dbReference type="ARBA" id="ARBA00023187"/>
    </source>
</evidence>
<keyword evidence="3 9" id="KW-0507">mRNA processing</keyword>
<dbReference type="SMART" id="SM00360">
    <property type="entry name" value="RRM"/>
    <property type="match status" value="3"/>
</dbReference>
<proteinExistence type="inferred from homology"/>
<dbReference type="FunFam" id="3.30.70.330:FF:000568">
    <property type="entry name" value="U2 snRNP auxiliary factor large subunit"/>
    <property type="match status" value="1"/>
</dbReference>
<dbReference type="FunFam" id="3.30.70.330:FF:000057">
    <property type="entry name" value="U2 snRNP auxiliary factor large subunit"/>
    <property type="match status" value="1"/>
</dbReference>
<feature type="domain" description="RRM" evidence="11">
    <location>
        <begin position="189"/>
        <end position="272"/>
    </location>
</feature>
<dbReference type="GO" id="GO:0003723">
    <property type="term" value="F:RNA binding"/>
    <property type="evidence" value="ECO:0007669"/>
    <property type="project" value="UniProtKB-UniRule"/>
</dbReference>
<evidence type="ECO:0000313" key="12">
    <source>
        <dbReference type="EMBL" id="KAK3285006.1"/>
    </source>
</evidence>
<dbReference type="NCBIfam" id="TIGR01642">
    <property type="entry name" value="U2AF_lg"/>
    <property type="match status" value="1"/>
</dbReference>
<evidence type="ECO:0000256" key="8">
    <source>
        <dbReference type="PROSITE-ProRule" id="PRU00176"/>
    </source>
</evidence>
<dbReference type="InterPro" id="IPR012677">
    <property type="entry name" value="Nucleotide-bd_a/b_plait_sf"/>
</dbReference>
<dbReference type="InterPro" id="IPR035979">
    <property type="entry name" value="RBD_domain_sf"/>
</dbReference>
<evidence type="ECO:0000256" key="10">
    <source>
        <dbReference type="SAM" id="MobiDB-lite"/>
    </source>
</evidence>
<dbReference type="InterPro" id="IPR006529">
    <property type="entry name" value="U2AF_lg"/>
</dbReference>
<dbReference type="CDD" id="cd12230">
    <property type="entry name" value="RRM1_U2AF65"/>
    <property type="match status" value="1"/>
</dbReference>
<dbReference type="CDD" id="cd12231">
    <property type="entry name" value="RRM2_U2AF65"/>
    <property type="match status" value="1"/>
</dbReference>
<evidence type="ECO:0000259" key="11">
    <source>
        <dbReference type="PROSITE" id="PS50102"/>
    </source>
</evidence>
<comment type="caution">
    <text evidence="12">The sequence shown here is derived from an EMBL/GenBank/DDBJ whole genome shotgun (WGS) entry which is preliminary data.</text>
</comment>
<keyword evidence="4" id="KW-0677">Repeat</keyword>
<comment type="subcellular location">
    <subcellularLocation>
        <location evidence="1 9">Nucleus</location>
    </subcellularLocation>
</comment>
<feature type="compositionally biased region" description="Basic and acidic residues" evidence="10">
    <location>
        <begin position="26"/>
        <end position="111"/>
    </location>
</feature>
<feature type="region of interest" description="Disordered" evidence="10">
    <location>
        <begin position="1"/>
        <end position="153"/>
    </location>
</feature>
<dbReference type="InterPro" id="IPR000504">
    <property type="entry name" value="RRM_dom"/>
</dbReference>
<name>A0AAE0GX38_9CHLO</name>
<gene>
    <name evidence="12" type="ORF">CYMTET_7370</name>
</gene>
<evidence type="ECO:0000256" key="2">
    <source>
        <dbReference type="ARBA" id="ARBA00010269"/>
    </source>
</evidence>
<dbReference type="CDD" id="cd12232">
    <property type="entry name" value="RRM3_U2AF65"/>
    <property type="match status" value="1"/>
</dbReference>
<protein>
    <recommendedName>
        <fullName evidence="9">Splicing factor U2af large subunit</fullName>
    </recommendedName>
    <alternativeName>
        <fullName evidence="9">U2 auxiliary factor 65 kDa subunit</fullName>
    </alternativeName>
    <alternativeName>
        <fullName evidence="9">U2 small nuclear ribonucleoprotein auxiliary factor large subunit (U2 snRNP auxiliary factor large subunit)</fullName>
    </alternativeName>
</protein>
<evidence type="ECO:0000256" key="7">
    <source>
        <dbReference type="ARBA" id="ARBA00023242"/>
    </source>
</evidence>
<keyword evidence="5 8" id="KW-0694">RNA-binding</keyword>
<dbReference type="PROSITE" id="PS50102">
    <property type="entry name" value="RRM"/>
    <property type="match status" value="3"/>
</dbReference>
<sequence>MYDESSEDHGGDAPVSYSENPYKQRSSREDPPDRQDEGGRSVGTEDDRGGSRHRDGGDRGGQREDRRDSHRDDDRDRRRHREDRGDKDRGDRRDRDDRGDRDRERRHEDRRDRHRSSRSHRSRSRSRSREPRKRSRQTGFDQGPAGATGFSGAPAVVNPLNPLAAVAGMPGLGGFPPQAMTQQATRHARRVYVGGLPPLANEQSIAKFFSQALAAVGGTSGGTGDAVVNVYINQEKKFAFVEFRTVEETSNAMALDGIMFEGVSVRVRRPNDYNPAMASTLGPSTPNPSLNLQAIGLGIAPGMAGMPGGMPGMVPQPQADGPDRIFVGGLPYYLNEEQIRELLAQFGELQAFDLVKDRETGNSKGYGFAVYRDPSVVDVACAGLNGLKMGDKTLTVRRATAVGQAKPDTQAVIEQAQQQIAISMALQQGSLKIGGPVAAGATKILVLQEIVDDEELKDDEAYEEIKEDMDDECGKYGAVTKIVIPRPSPAGEHVPGLGKVFVEYADTDGSGKAQVALNGRKFGGKAVKAEFMSEEKFAAGDFSE</sequence>
<organism evidence="12 13">
    <name type="scientific">Cymbomonas tetramitiformis</name>
    <dbReference type="NCBI Taxonomy" id="36881"/>
    <lineage>
        <taxon>Eukaryota</taxon>
        <taxon>Viridiplantae</taxon>
        <taxon>Chlorophyta</taxon>
        <taxon>Pyramimonadophyceae</taxon>
        <taxon>Pyramimonadales</taxon>
        <taxon>Pyramimonadaceae</taxon>
        <taxon>Cymbomonas</taxon>
    </lineage>
</organism>
<keyword evidence="13" id="KW-1185">Reference proteome</keyword>
<dbReference type="PANTHER" id="PTHR23139">
    <property type="entry name" value="RNA-BINDING PROTEIN"/>
    <property type="match status" value="1"/>
</dbReference>
<dbReference type="SUPFAM" id="SSF54928">
    <property type="entry name" value="RNA-binding domain, RBD"/>
    <property type="match status" value="2"/>
</dbReference>
<dbReference type="GO" id="GO:0005634">
    <property type="term" value="C:nucleus"/>
    <property type="evidence" value="ECO:0007669"/>
    <property type="project" value="UniProtKB-SubCell"/>
</dbReference>
<reference evidence="12 13" key="1">
    <citation type="journal article" date="2015" name="Genome Biol. Evol.">
        <title>Comparative Genomics of a Bacterivorous Green Alga Reveals Evolutionary Causalities and Consequences of Phago-Mixotrophic Mode of Nutrition.</title>
        <authorList>
            <person name="Burns J.A."/>
            <person name="Paasch A."/>
            <person name="Narechania A."/>
            <person name="Kim E."/>
        </authorList>
    </citation>
    <scope>NUCLEOTIDE SEQUENCE [LARGE SCALE GENOMIC DNA]</scope>
    <source>
        <strain evidence="12 13">PLY_AMNH</strain>
    </source>
</reference>
<feature type="domain" description="RRM" evidence="11">
    <location>
        <begin position="443"/>
        <end position="534"/>
    </location>
</feature>
<dbReference type="Proteomes" id="UP001190700">
    <property type="component" value="Unassembled WGS sequence"/>
</dbReference>
<evidence type="ECO:0000256" key="1">
    <source>
        <dbReference type="ARBA" id="ARBA00004123"/>
    </source>
</evidence>
<dbReference type="GO" id="GO:0008380">
    <property type="term" value="P:RNA splicing"/>
    <property type="evidence" value="ECO:0007669"/>
    <property type="project" value="UniProtKB-KW"/>
</dbReference>
<dbReference type="EMBL" id="LGRX02002014">
    <property type="protein sequence ID" value="KAK3285006.1"/>
    <property type="molecule type" value="Genomic_DNA"/>
</dbReference>
<feature type="domain" description="RRM" evidence="11">
    <location>
        <begin position="323"/>
        <end position="401"/>
    </location>
</feature>
<comment type="function">
    <text evidence="9">Necessary for the splicing of pre-mRNA.</text>
</comment>
<accession>A0AAE0GX38</accession>
<evidence type="ECO:0000313" key="13">
    <source>
        <dbReference type="Proteomes" id="UP001190700"/>
    </source>
</evidence>
<evidence type="ECO:0000256" key="3">
    <source>
        <dbReference type="ARBA" id="ARBA00022664"/>
    </source>
</evidence>
<dbReference type="Gene3D" id="3.30.70.330">
    <property type="match status" value="3"/>
</dbReference>
<dbReference type="AlphaFoldDB" id="A0AAE0GX38"/>
<evidence type="ECO:0000256" key="9">
    <source>
        <dbReference type="RuleBase" id="RU364135"/>
    </source>
</evidence>
<dbReference type="FunFam" id="3.30.70.330:FF:000097">
    <property type="entry name" value="U2 snRNP auxiliary factor large subunit"/>
    <property type="match status" value="1"/>
</dbReference>
<evidence type="ECO:0000256" key="5">
    <source>
        <dbReference type="ARBA" id="ARBA00022884"/>
    </source>
</evidence>
<evidence type="ECO:0000256" key="4">
    <source>
        <dbReference type="ARBA" id="ARBA00022737"/>
    </source>
</evidence>
<dbReference type="GO" id="GO:0006397">
    <property type="term" value="P:mRNA processing"/>
    <property type="evidence" value="ECO:0007669"/>
    <property type="project" value="UniProtKB-KW"/>
</dbReference>
<keyword evidence="7 9" id="KW-0539">Nucleus</keyword>
<feature type="compositionally biased region" description="Basic residues" evidence="10">
    <location>
        <begin position="112"/>
        <end position="136"/>
    </location>
</feature>